<dbReference type="PROSITE" id="PS51755">
    <property type="entry name" value="OMPR_PHOB"/>
    <property type="match status" value="1"/>
</dbReference>
<keyword evidence="1 2" id="KW-0238">DNA-binding</keyword>
<evidence type="ECO:0000313" key="5">
    <source>
        <dbReference type="Proteomes" id="UP001501444"/>
    </source>
</evidence>
<dbReference type="SMART" id="SM00862">
    <property type="entry name" value="Trans_reg_C"/>
    <property type="match status" value="1"/>
</dbReference>
<feature type="domain" description="OmpR/PhoB-type" evidence="3">
    <location>
        <begin position="288"/>
        <end position="382"/>
    </location>
</feature>
<dbReference type="InterPro" id="IPR016032">
    <property type="entry name" value="Sig_transdc_resp-reg_C-effctor"/>
</dbReference>
<dbReference type="InterPro" id="IPR001867">
    <property type="entry name" value="OmpR/PhoB-type_DNA-bd"/>
</dbReference>
<accession>A0ABN3HA43</accession>
<evidence type="ECO:0000259" key="3">
    <source>
        <dbReference type="PROSITE" id="PS51755"/>
    </source>
</evidence>
<name>A0ABN3HA43_9ACTN</name>
<dbReference type="PANTHER" id="PTHR40082">
    <property type="entry name" value="BLR5956 PROTEIN"/>
    <property type="match status" value="1"/>
</dbReference>
<keyword evidence="5" id="KW-1185">Reference proteome</keyword>
<dbReference type="EMBL" id="BAAARV010000075">
    <property type="protein sequence ID" value="GAA2373749.1"/>
    <property type="molecule type" value="Genomic_DNA"/>
</dbReference>
<dbReference type="InterPro" id="IPR036108">
    <property type="entry name" value="4pyrrol_syn_uPrphyn_synt_sf"/>
</dbReference>
<gene>
    <name evidence="4" type="ORF">GCM10010170_076490</name>
</gene>
<dbReference type="Proteomes" id="UP001501444">
    <property type="component" value="Unassembled WGS sequence"/>
</dbReference>
<sequence>MTLKRVQTTSVNEAARLSTLLAGFTIAVIGHRRRHRLADLLERHGARIVSVQGVRAVPQPEPDAIRGTVAALLDGPVDDIVAASAGGVRAWLRTVPDPERLVEVFRSARLLAADARTADALRVYGLRDILSTAAGSADELYRYLLTHEPAGRRIVAQLDAPVQAEACESLRIGGADVVEVPTFVTEPPNDVVGVRRVVELMSRRQLDAVAWLDPIATGHVLRFAADHGRLPAVSSQLGSRHRLQVPAVCRGPLAAAVLRRHGVDPLVPPLPFDEEVAAQLARAVLDRALHAAVAGRALEVRGHAVLLDGQVYPIQQGPIDVLRALTLEPGRVLSSADLRRLVPGLTDVDDHAIEMAVSRLRRSLPDADMVQTVIRHGYRLAR</sequence>
<evidence type="ECO:0000313" key="4">
    <source>
        <dbReference type="EMBL" id="GAA2373749.1"/>
    </source>
</evidence>
<dbReference type="Pfam" id="PF00486">
    <property type="entry name" value="Trans_reg_C"/>
    <property type="match status" value="1"/>
</dbReference>
<proteinExistence type="predicted"/>
<dbReference type="InterPro" id="IPR039793">
    <property type="entry name" value="UROS/Hem4"/>
</dbReference>
<organism evidence="4 5">
    <name type="scientific">Dactylosporangium salmoneum</name>
    <dbReference type="NCBI Taxonomy" id="53361"/>
    <lineage>
        <taxon>Bacteria</taxon>
        <taxon>Bacillati</taxon>
        <taxon>Actinomycetota</taxon>
        <taxon>Actinomycetes</taxon>
        <taxon>Micromonosporales</taxon>
        <taxon>Micromonosporaceae</taxon>
        <taxon>Dactylosporangium</taxon>
    </lineage>
</organism>
<dbReference type="InterPro" id="IPR003754">
    <property type="entry name" value="4pyrrol_synth_uPrphyn_synth"/>
</dbReference>
<dbReference type="SUPFAM" id="SSF69618">
    <property type="entry name" value="HemD-like"/>
    <property type="match status" value="1"/>
</dbReference>
<feature type="DNA-binding region" description="OmpR/PhoB-type" evidence="2">
    <location>
        <begin position="288"/>
        <end position="382"/>
    </location>
</feature>
<comment type="caution">
    <text evidence="4">The sequence shown here is derived from an EMBL/GenBank/DDBJ whole genome shotgun (WGS) entry which is preliminary data.</text>
</comment>
<dbReference type="PANTHER" id="PTHR40082:SF1">
    <property type="entry name" value="BLR5956 PROTEIN"/>
    <property type="match status" value="1"/>
</dbReference>
<dbReference type="InterPro" id="IPR036388">
    <property type="entry name" value="WH-like_DNA-bd_sf"/>
</dbReference>
<dbReference type="Pfam" id="PF02602">
    <property type="entry name" value="HEM4"/>
    <property type="match status" value="1"/>
</dbReference>
<reference evidence="4 5" key="1">
    <citation type="journal article" date="2019" name="Int. J. Syst. Evol. Microbiol.">
        <title>The Global Catalogue of Microorganisms (GCM) 10K type strain sequencing project: providing services to taxonomists for standard genome sequencing and annotation.</title>
        <authorList>
            <consortium name="The Broad Institute Genomics Platform"/>
            <consortium name="The Broad Institute Genome Sequencing Center for Infectious Disease"/>
            <person name="Wu L."/>
            <person name="Ma J."/>
        </authorList>
    </citation>
    <scope>NUCLEOTIDE SEQUENCE [LARGE SCALE GENOMIC DNA]</scope>
    <source>
        <strain evidence="4 5">JCM 3272</strain>
    </source>
</reference>
<evidence type="ECO:0000256" key="2">
    <source>
        <dbReference type="PROSITE-ProRule" id="PRU01091"/>
    </source>
</evidence>
<dbReference type="Gene3D" id="3.40.50.10090">
    <property type="match status" value="2"/>
</dbReference>
<evidence type="ECO:0000256" key="1">
    <source>
        <dbReference type="ARBA" id="ARBA00023125"/>
    </source>
</evidence>
<protein>
    <submittedName>
        <fullName evidence="4">Uroporphyrinogen-III synthase</fullName>
    </submittedName>
</protein>
<dbReference type="Gene3D" id="1.10.10.10">
    <property type="entry name" value="Winged helix-like DNA-binding domain superfamily/Winged helix DNA-binding domain"/>
    <property type="match status" value="1"/>
</dbReference>
<dbReference type="SUPFAM" id="SSF46894">
    <property type="entry name" value="C-terminal effector domain of the bipartite response regulators"/>
    <property type="match status" value="1"/>
</dbReference>